<dbReference type="InterPro" id="IPR052907">
    <property type="entry name" value="Beta-lactamase/esterase"/>
</dbReference>
<dbReference type="Proteomes" id="UP000619788">
    <property type="component" value="Unassembled WGS sequence"/>
</dbReference>
<comment type="caution">
    <text evidence="3">The sequence shown here is derived from an EMBL/GenBank/DDBJ whole genome shotgun (WGS) entry which is preliminary data.</text>
</comment>
<evidence type="ECO:0000256" key="1">
    <source>
        <dbReference type="SAM" id="MobiDB-lite"/>
    </source>
</evidence>
<dbReference type="SUPFAM" id="SSF56601">
    <property type="entry name" value="beta-lactamase/transpeptidase-like"/>
    <property type="match status" value="1"/>
</dbReference>
<dbReference type="Gene3D" id="3.40.710.10">
    <property type="entry name" value="DD-peptidase/beta-lactamase superfamily"/>
    <property type="match status" value="1"/>
</dbReference>
<dbReference type="PANTHER" id="PTHR43319">
    <property type="entry name" value="BETA-LACTAMASE-RELATED"/>
    <property type="match status" value="1"/>
</dbReference>
<gene>
    <name evidence="3" type="ORF">Psi01_22730</name>
</gene>
<evidence type="ECO:0000313" key="4">
    <source>
        <dbReference type="Proteomes" id="UP000619788"/>
    </source>
</evidence>
<feature type="domain" description="Beta-lactamase-related" evidence="2">
    <location>
        <begin position="32"/>
        <end position="379"/>
    </location>
</feature>
<keyword evidence="4" id="KW-1185">Reference proteome</keyword>
<protein>
    <submittedName>
        <fullName evidence="3">Esterase</fullName>
    </submittedName>
</protein>
<name>A0A8J3SCK7_9ACTN</name>
<dbReference type="PANTHER" id="PTHR43319:SF3">
    <property type="entry name" value="BETA-LACTAMASE-RELATED DOMAIN-CONTAINING PROTEIN"/>
    <property type="match status" value="1"/>
</dbReference>
<dbReference type="EMBL" id="BOOJ01000022">
    <property type="protein sequence ID" value="GIH91643.1"/>
    <property type="molecule type" value="Genomic_DNA"/>
</dbReference>
<evidence type="ECO:0000259" key="2">
    <source>
        <dbReference type="Pfam" id="PF00144"/>
    </source>
</evidence>
<dbReference type="Pfam" id="PF00144">
    <property type="entry name" value="Beta-lactamase"/>
    <property type="match status" value="1"/>
</dbReference>
<sequence length="395" mass="41964">MGRGNAWSDGSGETRRVSTDVMGADEVGGRIQAAVDGLVAAGAEVGVQVAVVEKGRVVADVVGGSADSRLGIAVAPDTLFFAASTAKGPASAVAHVLVERGELDYDMRAVEVWPEFGAHGKDRVTLRHVLLHTAGVPAPPYDVTFDDLRDWDRMCALLAAAEPWWEPGTRYGYHAQTFGFLLGEIVRRATGRTVSWWLRELVTRPLGIEDEVHFAVPGALLGRVARHEPPVGTPPAPEPGSRADRANPPGIRHDAGTANRPDVLTAESLSFGAMTARGAARIYAALLGHVEGVDLVSPVRRADMAAVHVQGVDEVMGVPSTWAFGFSTYRPGGVQARPGSTFGMIGMNGSAAYADIDSGVAVAVMRNRFDSDMTVISEIDRILTDAFPARPRQER</sequence>
<organism evidence="3 4">
    <name type="scientific">Planobispora siamensis</name>
    <dbReference type="NCBI Taxonomy" id="936338"/>
    <lineage>
        <taxon>Bacteria</taxon>
        <taxon>Bacillati</taxon>
        <taxon>Actinomycetota</taxon>
        <taxon>Actinomycetes</taxon>
        <taxon>Streptosporangiales</taxon>
        <taxon>Streptosporangiaceae</taxon>
        <taxon>Planobispora</taxon>
    </lineage>
</organism>
<evidence type="ECO:0000313" key="3">
    <source>
        <dbReference type="EMBL" id="GIH91643.1"/>
    </source>
</evidence>
<dbReference type="AlphaFoldDB" id="A0A8J3SCK7"/>
<feature type="compositionally biased region" description="Basic and acidic residues" evidence="1">
    <location>
        <begin position="241"/>
        <end position="255"/>
    </location>
</feature>
<proteinExistence type="predicted"/>
<dbReference type="InterPro" id="IPR012338">
    <property type="entry name" value="Beta-lactam/transpept-like"/>
</dbReference>
<dbReference type="InterPro" id="IPR001466">
    <property type="entry name" value="Beta-lactam-related"/>
</dbReference>
<feature type="region of interest" description="Disordered" evidence="1">
    <location>
        <begin position="225"/>
        <end position="259"/>
    </location>
</feature>
<reference evidence="3 4" key="1">
    <citation type="submission" date="2021-01" db="EMBL/GenBank/DDBJ databases">
        <title>Whole genome shotgun sequence of Planobispora siamensis NBRC 107568.</title>
        <authorList>
            <person name="Komaki H."/>
            <person name="Tamura T."/>
        </authorList>
    </citation>
    <scope>NUCLEOTIDE SEQUENCE [LARGE SCALE GENOMIC DNA]</scope>
    <source>
        <strain evidence="3 4">NBRC 107568</strain>
    </source>
</reference>
<accession>A0A8J3SCK7</accession>